<feature type="compositionally biased region" description="Basic residues" evidence="1">
    <location>
        <begin position="383"/>
        <end position="393"/>
    </location>
</feature>
<dbReference type="EMBL" id="CADCTW010000114">
    <property type="protein sequence ID" value="CAA9329499.1"/>
    <property type="molecule type" value="Genomic_DNA"/>
</dbReference>
<feature type="compositionally biased region" description="Basic residues" evidence="1">
    <location>
        <begin position="22"/>
        <end position="39"/>
    </location>
</feature>
<feature type="compositionally biased region" description="Basic residues" evidence="1">
    <location>
        <begin position="242"/>
        <end position="277"/>
    </location>
</feature>
<feature type="region of interest" description="Disordered" evidence="1">
    <location>
        <begin position="177"/>
        <end position="316"/>
    </location>
</feature>
<feature type="compositionally biased region" description="Basic residues" evidence="1">
    <location>
        <begin position="504"/>
        <end position="514"/>
    </location>
</feature>
<name>A0A6J4LFQ0_9BACT</name>
<accession>A0A6J4LFQ0</accession>
<dbReference type="AlphaFoldDB" id="A0A6J4LFQ0"/>
<feature type="region of interest" description="Disordered" evidence="1">
    <location>
        <begin position="358"/>
        <end position="405"/>
    </location>
</feature>
<organism evidence="2">
    <name type="scientific">uncultured Gemmatimonadota bacterium</name>
    <dbReference type="NCBI Taxonomy" id="203437"/>
    <lineage>
        <taxon>Bacteria</taxon>
        <taxon>Pseudomonadati</taxon>
        <taxon>Gemmatimonadota</taxon>
        <taxon>environmental samples</taxon>
    </lineage>
</organism>
<evidence type="ECO:0000313" key="2">
    <source>
        <dbReference type="EMBL" id="CAA9329499.1"/>
    </source>
</evidence>
<feature type="non-terminal residue" evidence="2">
    <location>
        <position position="1"/>
    </location>
</feature>
<feature type="region of interest" description="Disordered" evidence="1">
    <location>
        <begin position="1"/>
        <end position="163"/>
    </location>
</feature>
<feature type="region of interest" description="Disordered" evidence="1">
    <location>
        <begin position="433"/>
        <end position="557"/>
    </location>
</feature>
<reference evidence="2" key="1">
    <citation type="submission" date="2020-02" db="EMBL/GenBank/DDBJ databases">
        <authorList>
            <person name="Meier V. D."/>
        </authorList>
    </citation>
    <scope>NUCLEOTIDE SEQUENCE</scope>
    <source>
        <strain evidence="2">AVDCRST_MAG68</strain>
    </source>
</reference>
<sequence length="557" mass="60499">ARVSHRRGHRRRIRGAGLRGLAPRRGRRRARRPPRGVRRSSRDGVRVHRPAALCGGRGRHRRPDRRAGGVRAQEAVPRRAGGAHPAGGDAGRRGRVPGEHAHAARVGVPRPAGPGGHPEERPRPRAGGPQHHAHHRPGDGLPSGRARPGREGSAWLAGAHRADGAADRAGRMVLGGAARPLRLPALDGRRRHAGLRDGVRLRFARRPPGHRGGGQAAAAPLQRGRLPKPGHPAPPLPERLHRQGPHRPVVRGGRCRAPVHRGHGVRSARGLRRKRAGGRGDPGHADRRRGALRDREVPRVGRPYPARGPYDGADRRLGAVRPRLAQHLRARQAHQHRGGGAGAGARRAPVHLHGHHLRERGQGDHGLHAGGHAHGQGHLPAPVRRHRGGRHGLRAGQRAGEAVRGRVPHAVQRAGNVDVPGAAARRGGLREGRLLRFGAERPDRGDRRGRAKRHEEVPPDARQPLGRHGRRPHRRHPGQRQGSPPGPRRARRRHLLLPAAGGHAQRRLRGRLHPLARAPLRAGGRQRDDPLRGKRARRGGHVGIRPLRPRSALRAPL</sequence>
<protein>
    <submittedName>
        <fullName evidence="2">Uncharacterized protein</fullName>
    </submittedName>
</protein>
<feature type="compositionally biased region" description="Basic and acidic residues" evidence="1">
    <location>
        <begin position="90"/>
        <end position="102"/>
    </location>
</feature>
<feature type="compositionally biased region" description="Basic residues" evidence="1">
    <location>
        <begin position="465"/>
        <end position="478"/>
    </location>
</feature>
<feature type="compositionally biased region" description="Basic and acidic residues" evidence="1">
    <location>
        <begin position="281"/>
        <end position="299"/>
    </location>
</feature>
<feature type="compositionally biased region" description="Basic residues" evidence="1">
    <location>
        <begin position="1"/>
        <end position="14"/>
    </location>
</feature>
<feature type="compositionally biased region" description="Basic and acidic residues" evidence="1">
    <location>
        <begin position="433"/>
        <end position="459"/>
    </location>
</feature>
<evidence type="ECO:0000256" key="1">
    <source>
        <dbReference type="SAM" id="MobiDB-lite"/>
    </source>
</evidence>
<feature type="non-terminal residue" evidence="2">
    <location>
        <position position="557"/>
    </location>
</feature>
<feature type="compositionally biased region" description="Low complexity" evidence="1">
    <location>
        <begin position="545"/>
        <end position="557"/>
    </location>
</feature>
<proteinExistence type="predicted"/>
<gene>
    <name evidence="2" type="ORF">AVDCRST_MAG68-2418</name>
</gene>